<evidence type="ECO:0000256" key="3">
    <source>
        <dbReference type="ARBA" id="ARBA00022982"/>
    </source>
</evidence>
<dbReference type="InterPro" id="IPR012336">
    <property type="entry name" value="Thioredoxin-like_fold"/>
</dbReference>
<gene>
    <name evidence="5" type="ORF">LRC131</name>
</gene>
<keyword evidence="6" id="KW-1185">Reference proteome</keyword>
<dbReference type="SUPFAM" id="SSF48452">
    <property type="entry name" value="TPR-like"/>
    <property type="match status" value="1"/>
</dbReference>
<dbReference type="KEGG" id="rci:LRC131"/>
<dbReference type="PROSITE" id="PS51352">
    <property type="entry name" value="THIOREDOXIN_2"/>
    <property type="match status" value="1"/>
</dbReference>
<dbReference type="Gene3D" id="3.40.30.10">
    <property type="entry name" value="Glutaredoxin"/>
    <property type="match status" value="1"/>
</dbReference>
<dbReference type="eggNOG" id="arCOG01976">
    <property type="taxonomic scope" value="Archaea"/>
</dbReference>
<name>Q0W8X9_METAR</name>
<accession>Q0W8X9</accession>
<dbReference type="EMBL" id="AM114193">
    <property type="protein sequence ID" value="CAJ35147.1"/>
    <property type="molecule type" value="Genomic_DNA"/>
</dbReference>
<dbReference type="Proteomes" id="UP000000663">
    <property type="component" value="Chromosome"/>
</dbReference>
<dbReference type="InterPro" id="IPR011990">
    <property type="entry name" value="TPR-like_helical_dom_sf"/>
</dbReference>
<evidence type="ECO:0000259" key="4">
    <source>
        <dbReference type="PROSITE" id="PS51352"/>
    </source>
</evidence>
<dbReference type="Pfam" id="PF13525">
    <property type="entry name" value="YfiO"/>
    <property type="match status" value="1"/>
</dbReference>
<keyword evidence="3" id="KW-0813">Transport</keyword>
<evidence type="ECO:0000256" key="1">
    <source>
        <dbReference type="ARBA" id="ARBA00007787"/>
    </source>
</evidence>
<dbReference type="AlphaFoldDB" id="Q0W8X9"/>
<sequence>MDMMEQKLNWMEKYDEVQDVARKTGKPILLFFHSHHCSGCKMMIEKTLPTRDVVLHAGHRFALGMFEISEPGNKDLVKKYNVEWTPTFIIADKDGSEAYRFVGYLPPKDFRAQLILGEGKVSMRNEDYDKAISCFETIDKKYPETEAAPEAAYYTGVAQYKKTNDAKMLKNAHIYLSRKYPESDWAKKAFAWSGL</sequence>
<dbReference type="InterPro" id="IPR013766">
    <property type="entry name" value="Thioredoxin_domain"/>
</dbReference>
<evidence type="ECO:0000256" key="2">
    <source>
        <dbReference type="ARBA" id="ARBA00022729"/>
    </source>
</evidence>
<organism evidence="5 6">
    <name type="scientific">Methanocella arvoryzae (strain DSM 22066 / NBRC 105507 / MRE50)</name>
    <dbReference type="NCBI Taxonomy" id="351160"/>
    <lineage>
        <taxon>Archaea</taxon>
        <taxon>Methanobacteriati</taxon>
        <taxon>Methanobacteriota</taxon>
        <taxon>Stenosarchaea group</taxon>
        <taxon>Methanomicrobia</taxon>
        <taxon>Methanocellales</taxon>
        <taxon>Methanocellaceae</taxon>
        <taxon>Methanocella</taxon>
    </lineage>
</organism>
<dbReference type="SUPFAM" id="SSF52833">
    <property type="entry name" value="Thioredoxin-like"/>
    <property type="match status" value="1"/>
</dbReference>
<keyword evidence="3" id="KW-0249">Electron transport</keyword>
<keyword evidence="2" id="KW-0732">Signal</keyword>
<comment type="similarity">
    <text evidence="1">Belongs to the glutaredoxin family.</text>
</comment>
<evidence type="ECO:0000313" key="6">
    <source>
        <dbReference type="Proteomes" id="UP000000663"/>
    </source>
</evidence>
<dbReference type="InterPro" id="IPR036249">
    <property type="entry name" value="Thioredoxin-like_sf"/>
</dbReference>
<protein>
    <submittedName>
        <fullName evidence="5">Thioredoxin-like protein</fullName>
    </submittedName>
</protein>
<dbReference type="Gene3D" id="1.25.40.10">
    <property type="entry name" value="Tetratricopeptide repeat domain"/>
    <property type="match status" value="1"/>
</dbReference>
<reference evidence="5 6" key="1">
    <citation type="journal article" date="2006" name="Science">
        <title>Genome of rice cluster I archaea -- the key methane producers in the rice rhizosphere.</title>
        <authorList>
            <person name="Erkel C."/>
            <person name="Kube M."/>
            <person name="Reinhardt R."/>
            <person name="Liesack W."/>
        </authorList>
    </citation>
    <scope>NUCLEOTIDE SEQUENCE [LARGE SCALE GENOMIC DNA]</scope>
    <source>
        <strain evidence="6">DSM 22066 / NBRC 105507 / MRE50</strain>
    </source>
</reference>
<dbReference type="InterPro" id="IPR039565">
    <property type="entry name" value="BamD-like"/>
</dbReference>
<evidence type="ECO:0000313" key="5">
    <source>
        <dbReference type="EMBL" id="CAJ35147.1"/>
    </source>
</evidence>
<dbReference type="GO" id="GO:0006950">
    <property type="term" value="P:response to stress"/>
    <property type="evidence" value="ECO:0007669"/>
    <property type="project" value="UniProtKB-ARBA"/>
</dbReference>
<proteinExistence type="inferred from homology"/>
<feature type="domain" description="Thioredoxin" evidence="4">
    <location>
        <begin position="1"/>
        <end position="120"/>
    </location>
</feature>
<dbReference type="STRING" id="351160.LRC131"/>
<dbReference type="Pfam" id="PF13098">
    <property type="entry name" value="Thioredoxin_2"/>
    <property type="match status" value="1"/>
</dbReference>